<protein>
    <recommendedName>
        <fullName evidence="5">Bulb-type lectin domain-containing protein</fullName>
    </recommendedName>
</protein>
<evidence type="ECO:0000313" key="6">
    <source>
        <dbReference type="EMBL" id="GMN72996.1"/>
    </source>
</evidence>
<accession>A0AA88EE50</accession>
<dbReference type="CDD" id="cd00028">
    <property type="entry name" value="B_lectin"/>
    <property type="match status" value="1"/>
</dbReference>
<dbReference type="EMBL" id="BTGU01011803">
    <property type="protein sequence ID" value="GMN73001.1"/>
    <property type="molecule type" value="Genomic_DNA"/>
</dbReference>
<organism evidence="7 8">
    <name type="scientific">Ficus carica</name>
    <name type="common">Common fig</name>
    <dbReference type="NCBI Taxonomy" id="3494"/>
    <lineage>
        <taxon>Eukaryota</taxon>
        <taxon>Viridiplantae</taxon>
        <taxon>Streptophyta</taxon>
        <taxon>Embryophyta</taxon>
        <taxon>Tracheophyta</taxon>
        <taxon>Spermatophyta</taxon>
        <taxon>Magnoliopsida</taxon>
        <taxon>eudicotyledons</taxon>
        <taxon>Gunneridae</taxon>
        <taxon>Pentapetalae</taxon>
        <taxon>rosids</taxon>
        <taxon>fabids</taxon>
        <taxon>Rosales</taxon>
        <taxon>Moraceae</taxon>
        <taxon>Ficeae</taxon>
        <taxon>Ficus</taxon>
    </lineage>
</organism>
<dbReference type="InterPro" id="IPR036426">
    <property type="entry name" value="Bulb-type_lectin_dom_sf"/>
</dbReference>
<dbReference type="PANTHER" id="PTHR32444:SF158">
    <property type="entry name" value="RECEPTOR-LIKE SERINE_THREONINE-PROTEIN KINASE"/>
    <property type="match status" value="1"/>
</dbReference>
<feature type="domain" description="Bulb-type lectin" evidence="5">
    <location>
        <begin position="25"/>
        <end position="146"/>
    </location>
</feature>
<reference evidence="7" key="1">
    <citation type="submission" date="2023-07" db="EMBL/GenBank/DDBJ databases">
        <title>draft genome sequence of fig (Ficus carica).</title>
        <authorList>
            <person name="Takahashi T."/>
            <person name="Nishimura K."/>
        </authorList>
    </citation>
    <scope>NUCLEOTIDE SEQUENCE</scope>
</reference>
<evidence type="ECO:0000256" key="2">
    <source>
        <dbReference type="ARBA" id="ARBA00023157"/>
    </source>
</evidence>
<dbReference type="PROSITE" id="PS50927">
    <property type="entry name" value="BULB_LECTIN"/>
    <property type="match status" value="1"/>
</dbReference>
<dbReference type="Proteomes" id="UP001187192">
    <property type="component" value="Unassembled WGS sequence"/>
</dbReference>
<evidence type="ECO:0000313" key="8">
    <source>
        <dbReference type="Proteomes" id="UP001187192"/>
    </source>
</evidence>
<dbReference type="PANTHER" id="PTHR32444">
    <property type="entry name" value="BULB-TYPE LECTIN DOMAIN-CONTAINING PROTEIN"/>
    <property type="match status" value="1"/>
</dbReference>
<feature type="chain" id="PRO_5041851686" description="Bulb-type lectin domain-containing protein" evidence="4">
    <location>
        <begin position="23"/>
        <end position="212"/>
    </location>
</feature>
<dbReference type="Pfam" id="PF01453">
    <property type="entry name" value="B_lectin"/>
    <property type="match status" value="1"/>
</dbReference>
<dbReference type="SMART" id="SM00108">
    <property type="entry name" value="B_lectin"/>
    <property type="match status" value="1"/>
</dbReference>
<dbReference type="InterPro" id="IPR001480">
    <property type="entry name" value="Bulb-type_lectin_dom"/>
</dbReference>
<dbReference type="FunFam" id="2.90.10.10:FF:000005">
    <property type="entry name" value="G-type lectin S-receptor-like serine/threonine-protein kinase"/>
    <property type="match status" value="1"/>
</dbReference>
<keyword evidence="8" id="KW-1185">Reference proteome</keyword>
<keyword evidence="3" id="KW-0325">Glycoprotein</keyword>
<feature type="non-terminal residue" evidence="7">
    <location>
        <position position="212"/>
    </location>
</feature>
<proteinExistence type="predicted"/>
<keyword evidence="2" id="KW-1015">Disulfide bond</keyword>
<comment type="caution">
    <text evidence="7">The sequence shown here is derived from an EMBL/GenBank/DDBJ whole genome shotgun (WGS) entry which is preliminary data.</text>
</comment>
<keyword evidence="1 4" id="KW-0732">Signal</keyword>
<dbReference type="SUPFAM" id="SSF51110">
    <property type="entry name" value="alpha-D-mannose-specific plant lectins"/>
    <property type="match status" value="1"/>
</dbReference>
<gene>
    <name evidence="6" type="ORF">TIFTF001_052961</name>
    <name evidence="7" type="ORF">TIFTF001_052962</name>
</gene>
<feature type="signal peptide" evidence="4">
    <location>
        <begin position="1"/>
        <end position="22"/>
    </location>
</feature>
<dbReference type="Gene3D" id="2.90.10.10">
    <property type="entry name" value="Bulb-type lectin domain"/>
    <property type="match status" value="1"/>
</dbReference>
<evidence type="ECO:0000256" key="4">
    <source>
        <dbReference type="SAM" id="SignalP"/>
    </source>
</evidence>
<evidence type="ECO:0000256" key="3">
    <source>
        <dbReference type="ARBA" id="ARBA00023180"/>
    </source>
</evidence>
<evidence type="ECO:0000256" key="1">
    <source>
        <dbReference type="ARBA" id="ARBA00022729"/>
    </source>
</evidence>
<dbReference type="AlphaFoldDB" id="A0AA88EE50"/>
<evidence type="ECO:0000259" key="5">
    <source>
        <dbReference type="PROSITE" id="PS50927"/>
    </source>
</evidence>
<name>A0AA88EE50_FICCA</name>
<sequence>MNLLVVPFVFFAFLWSPNYSSAALDALKPTQTLLDNGETLVSVGEKFELGFFSRGKSKNRYVGIWYKNVPDTVIWVANRDNPLSNSSSGVLTITQTGNVVILCSNQSVIPTWSSNSTTKDPTLQLLITGNLVVKDGNSENYAWQSFDYPCDKLIAGMNLGWNLKSRWEWRLSSWNGPEDPSTGNFTYAVDPRGLAQLLQRRGSEIQYRSGPW</sequence>
<dbReference type="EMBL" id="BTGU01011802">
    <property type="protein sequence ID" value="GMN72996.1"/>
    <property type="molecule type" value="Genomic_DNA"/>
</dbReference>
<evidence type="ECO:0000313" key="7">
    <source>
        <dbReference type="EMBL" id="GMN73001.1"/>
    </source>
</evidence>